<dbReference type="FunFam" id="3.30.70.1220:FF:000001">
    <property type="entry name" value="General transcription factor IIH subunit 5"/>
    <property type="match status" value="1"/>
</dbReference>
<dbReference type="Proteomes" id="UP000838878">
    <property type="component" value="Chromosome 5"/>
</dbReference>
<evidence type="ECO:0000256" key="8">
    <source>
        <dbReference type="ARBA" id="ARBA00023163"/>
    </source>
</evidence>
<evidence type="ECO:0000256" key="10">
    <source>
        <dbReference type="ARBA" id="ARBA00023242"/>
    </source>
</evidence>
<evidence type="ECO:0000256" key="7">
    <source>
        <dbReference type="ARBA" id="ARBA00023015"/>
    </source>
</evidence>
<dbReference type="Pfam" id="PF04438">
    <property type="entry name" value="zf-HIT"/>
    <property type="match status" value="1"/>
</dbReference>
<protein>
    <recommendedName>
        <fullName evidence="12">HIT-type domain-containing protein</fullName>
    </recommendedName>
</protein>
<keyword evidence="7" id="KW-0805">Transcription regulation</keyword>
<evidence type="ECO:0000313" key="13">
    <source>
        <dbReference type="EMBL" id="CAH0725536.1"/>
    </source>
</evidence>
<dbReference type="Pfam" id="PF06331">
    <property type="entry name" value="Tfb5"/>
    <property type="match status" value="1"/>
</dbReference>
<reference evidence="13" key="1">
    <citation type="submission" date="2021-12" db="EMBL/GenBank/DDBJ databases">
        <authorList>
            <person name="Martin H S."/>
        </authorList>
    </citation>
    <scope>NUCLEOTIDE SEQUENCE</scope>
</reference>
<dbReference type="InterPro" id="IPR007529">
    <property type="entry name" value="Znf_HIT"/>
</dbReference>
<dbReference type="GO" id="GO:0008270">
    <property type="term" value="F:zinc ion binding"/>
    <property type="evidence" value="ECO:0007669"/>
    <property type="project" value="UniProtKB-UniRule"/>
</dbReference>
<dbReference type="Gene3D" id="3.30.70.1220">
    <property type="entry name" value="TFB5-like"/>
    <property type="match status" value="1"/>
</dbReference>
<dbReference type="GO" id="GO:0006367">
    <property type="term" value="P:transcription initiation at RNA polymerase II promoter"/>
    <property type="evidence" value="ECO:0007669"/>
    <property type="project" value="InterPro"/>
</dbReference>
<dbReference type="InterPro" id="IPR035935">
    <property type="entry name" value="TFB5-like_sf"/>
</dbReference>
<comment type="subcellular location">
    <subcellularLocation>
        <location evidence="1">Nucleus</location>
    </subcellularLocation>
</comment>
<feature type="non-terminal residue" evidence="13">
    <location>
        <position position="202"/>
    </location>
</feature>
<organism evidence="13 14">
    <name type="scientific">Brenthis ino</name>
    <name type="common">lesser marbled fritillary</name>
    <dbReference type="NCBI Taxonomy" id="405034"/>
    <lineage>
        <taxon>Eukaryota</taxon>
        <taxon>Metazoa</taxon>
        <taxon>Ecdysozoa</taxon>
        <taxon>Arthropoda</taxon>
        <taxon>Hexapoda</taxon>
        <taxon>Insecta</taxon>
        <taxon>Pterygota</taxon>
        <taxon>Neoptera</taxon>
        <taxon>Endopterygota</taxon>
        <taxon>Lepidoptera</taxon>
        <taxon>Glossata</taxon>
        <taxon>Ditrysia</taxon>
        <taxon>Papilionoidea</taxon>
        <taxon>Nymphalidae</taxon>
        <taxon>Heliconiinae</taxon>
        <taxon>Argynnini</taxon>
        <taxon>Brenthis</taxon>
    </lineage>
</organism>
<evidence type="ECO:0000256" key="11">
    <source>
        <dbReference type="PROSITE-ProRule" id="PRU00453"/>
    </source>
</evidence>
<evidence type="ECO:0000259" key="12">
    <source>
        <dbReference type="PROSITE" id="PS51083"/>
    </source>
</evidence>
<evidence type="ECO:0000313" key="14">
    <source>
        <dbReference type="Proteomes" id="UP000838878"/>
    </source>
</evidence>
<evidence type="ECO:0000256" key="6">
    <source>
        <dbReference type="ARBA" id="ARBA00022833"/>
    </source>
</evidence>
<gene>
    <name evidence="13" type="ORF">BINO364_LOCUS11109</name>
</gene>
<name>A0A8J9YGT0_9NEOP</name>
<dbReference type="GO" id="GO:0006289">
    <property type="term" value="P:nucleotide-excision repair"/>
    <property type="evidence" value="ECO:0007669"/>
    <property type="project" value="InterPro"/>
</dbReference>
<evidence type="ECO:0000256" key="9">
    <source>
        <dbReference type="ARBA" id="ARBA00023204"/>
    </source>
</evidence>
<dbReference type="PANTHER" id="PTHR13093">
    <property type="entry name" value="ZINC FINGER HIT DOMAIN CONTAINING PROTEIN 1"/>
    <property type="match status" value="1"/>
</dbReference>
<dbReference type="GO" id="GO:0006338">
    <property type="term" value="P:chromatin remodeling"/>
    <property type="evidence" value="ECO:0007669"/>
    <property type="project" value="InterPro"/>
</dbReference>
<dbReference type="GO" id="GO:0000439">
    <property type="term" value="C:transcription factor TFIIH core complex"/>
    <property type="evidence" value="ECO:0007669"/>
    <property type="project" value="InterPro"/>
</dbReference>
<evidence type="ECO:0000256" key="3">
    <source>
        <dbReference type="ARBA" id="ARBA00022723"/>
    </source>
</evidence>
<keyword evidence="4" id="KW-0227">DNA damage</keyword>
<keyword evidence="10" id="KW-0539">Nucleus</keyword>
<feature type="domain" description="HIT-type" evidence="12">
    <location>
        <begin position="165"/>
        <end position="197"/>
    </location>
</feature>
<evidence type="ECO:0000256" key="1">
    <source>
        <dbReference type="ARBA" id="ARBA00004123"/>
    </source>
</evidence>
<dbReference type="InterPro" id="IPR039723">
    <property type="entry name" value="Vps71/ZNHIT1"/>
</dbReference>
<keyword evidence="5 11" id="KW-0863">Zinc-finger</keyword>
<dbReference type="SUPFAM" id="SSF142897">
    <property type="entry name" value="TFB5-like"/>
    <property type="match status" value="1"/>
</dbReference>
<keyword evidence="9" id="KW-0234">DNA repair</keyword>
<dbReference type="AlphaFoldDB" id="A0A8J9YGT0"/>
<dbReference type="EMBL" id="OV170225">
    <property type="protein sequence ID" value="CAH0725536.1"/>
    <property type="molecule type" value="Genomic_DNA"/>
</dbReference>
<dbReference type="InterPro" id="IPR009400">
    <property type="entry name" value="TFIIH_TTDA/Tfb5"/>
</dbReference>
<evidence type="ECO:0000256" key="2">
    <source>
        <dbReference type="ARBA" id="ARBA00007470"/>
    </source>
</evidence>
<evidence type="ECO:0000256" key="5">
    <source>
        <dbReference type="ARBA" id="ARBA00022771"/>
    </source>
</evidence>
<sequence>MVNVTKGVLVECDPAMKQFLLHLDETRALGVKFIIQDLDETHLFISSDIITTLQARRVKDAEKRRVLDDAARKRRARKAIEALEQDNFHEDPHADLVMSKKVPKFADSNEKPTRKKKSKSAEYYKMRFRKTFAQLVEEDVSFRPEPPNYLSAQAPPSTFPDRHFCAVCGFPSNYTCIPCGARYCCVRCLGTHLDTRCLKWTA</sequence>
<keyword evidence="6" id="KW-0862">Zinc</keyword>
<proteinExistence type="inferred from homology"/>
<keyword evidence="14" id="KW-1185">Reference proteome</keyword>
<keyword evidence="3" id="KW-0479">Metal-binding</keyword>
<dbReference type="CDD" id="cd21437">
    <property type="entry name" value="zf-HIT_ZNHIT1_like"/>
    <property type="match status" value="1"/>
</dbReference>
<dbReference type="PROSITE" id="PS51083">
    <property type="entry name" value="ZF_HIT"/>
    <property type="match status" value="1"/>
</dbReference>
<dbReference type="OrthoDB" id="74807at2759"/>
<keyword evidence="8" id="KW-0804">Transcription</keyword>
<comment type="similarity">
    <text evidence="2">Belongs to the TFB5 family.</text>
</comment>
<accession>A0A8J9YGT0</accession>
<dbReference type="SMART" id="SM01395">
    <property type="entry name" value="Tbf5"/>
    <property type="match status" value="1"/>
</dbReference>
<evidence type="ECO:0000256" key="4">
    <source>
        <dbReference type="ARBA" id="ARBA00022763"/>
    </source>
</evidence>